<name>A0A6G5QPZ7_CAMRE</name>
<dbReference type="Proteomes" id="UP000502377">
    <property type="component" value="Chromosome"/>
</dbReference>
<dbReference type="EMBL" id="CP012543">
    <property type="protein sequence ID" value="QCD47808.1"/>
    <property type="molecule type" value="Genomic_DNA"/>
</dbReference>
<dbReference type="InterPro" id="IPR050824">
    <property type="entry name" value="Thiol_disulfide_DsbA"/>
</dbReference>
<protein>
    <submittedName>
        <fullName evidence="4">Protein disulfide oxidoreductase</fullName>
    </submittedName>
</protein>
<dbReference type="PANTHER" id="PTHR35891">
    <property type="entry name" value="THIOL:DISULFIDE INTERCHANGE PROTEIN DSBA"/>
    <property type="match status" value="1"/>
</dbReference>
<dbReference type="PANTHER" id="PTHR35891:SF3">
    <property type="entry name" value="THIOL:DISULFIDE INTERCHANGE PROTEIN DSBL"/>
    <property type="match status" value="1"/>
</dbReference>
<feature type="signal peptide" evidence="2">
    <location>
        <begin position="1"/>
        <end position="23"/>
    </location>
</feature>
<dbReference type="Gene3D" id="3.40.30.10">
    <property type="entry name" value="Glutaredoxin"/>
    <property type="match status" value="1"/>
</dbReference>
<feature type="domain" description="Thioredoxin-like fold" evidence="3">
    <location>
        <begin position="42"/>
        <end position="195"/>
    </location>
</feature>
<dbReference type="CDD" id="cd03019">
    <property type="entry name" value="DsbA_DsbA"/>
    <property type="match status" value="1"/>
</dbReference>
<sequence>MKAVVKFIRILAAVCLLGLGANALEEGTDYQTLQKPLNVPKNSVAKVFSYECVHCYKFDRTVTPKLFSELDGVKFIPYHLKTKGTLGETASKIFAAMIVLDEASDVSLLSDKSKFKKAKFAIYKATHDKGDDFNGGKDKAKFIKEALGAAGVSDADYDKALASTRAQEILKTWDESYDVAKIQGVPAFVVGGKYLLNVQALGSVGAMTEAIKELLVK</sequence>
<dbReference type="KEGG" id="crx:CRECT_2209"/>
<dbReference type="SUPFAM" id="SSF52833">
    <property type="entry name" value="Thioredoxin-like"/>
    <property type="match status" value="1"/>
</dbReference>
<dbReference type="InterPro" id="IPR036249">
    <property type="entry name" value="Thioredoxin-like_sf"/>
</dbReference>
<evidence type="ECO:0000313" key="5">
    <source>
        <dbReference type="Proteomes" id="UP000502377"/>
    </source>
</evidence>
<evidence type="ECO:0000313" key="4">
    <source>
        <dbReference type="EMBL" id="QCD47808.1"/>
    </source>
</evidence>
<organism evidence="4 5">
    <name type="scientific">Campylobacter rectus</name>
    <name type="common">Wolinella recta</name>
    <dbReference type="NCBI Taxonomy" id="203"/>
    <lineage>
        <taxon>Bacteria</taxon>
        <taxon>Pseudomonadati</taxon>
        <taxon>Campylobacterota</taxon>
        <taxon>Epsilonproteobacteria</taxon>
        <taxon>Campylobacterales</taxon>
        <taxon>Campylobacteraceae</taxon>
        <taxon>Campylobacter</taxon>
    </lineage>
</organism>
<accession>A0A6G5QPZ7</accession>
<keyword evidence="1 2" id="KW-0732">Signal</keyword>
<dbReference type="PIRSF" id="PIRSF001488">
    <property type="entry name" value="Tdi_protein"/>
    <property type="match status" value="1"/>
</dbReference>
<gene>
    <name evidence="4" type="primary">dsbA2</name>
    <name evidence="4" type="ORF">CRECT_2209</name>
</gene>
<dbReference type="RefSeq" id="WP_002945897.1">
    <property type="nucleotide sequence ID" value="NZ_CP012543.1"/>
</dbReference>
<evidence type="ECO:0000256" key="1">
    <source>
        <dbReference type="ARBA" id="ARBA00022729"/>
    </source>
</evidence>
<dbReference type="InterPro" id="IPR012336">
    <property type="entry name" value="Thioredoxin-like_fold"/>
</dbReference>
<proteinExistence type="predicted"/>
<dbReference type="AlphaFoldDB" id="A0A6G5QPZ7"/>
<evidence type="ECO:0000256" key="2">
    <source>
        <dbReference type="SAM" id="SignalP"/>
    </source>
</evidence>
<feature type="chain" id="PRO_5026080354" evidence="2">
    <location>
        <begin position="24"/>
        <end position="217"/>
    </location>
</feature>
<dbReference type="InterPro" id="IPR023205">
    <property type="entry name" value="DsbA/DsbL"/>
</dbReference>
<evidence type="ECO:0000259" key="3">
    <source>
        <dbReference type="Pfam" id="PF13462"/>
    </source>
</evidence>
<reference evidence="4 5" key="1">
    <citation type="submission" date="2016-07" db="EMBL/GenBank/DDBJ databases">
        <title>Comparative genomics of the Campylobacter concisus group.</title>
        <authorList>
            <person name="Miller W.G."/>
            <person name="Yee E."/>
            <person name="Chapman M.H."/>
            <person name="Huynh S."/>
            <person name="Bono J.L."/>
            <person name="On S.L.W."/>
            <person name="StLeger J."/>
            <person name="Foster G."/>
            <person name="Parker C.T."/>
        </authorList>
    </citation>
    <scope>NUCLEOTIDE SEQUENCE [LARGE SCALE GENOMIC DNA]</scope>
    <source>
        <strain evidence="4 5">ATCC 33238</strain>
    </source>
</reference>
<dbReference type="Pfam" id="PF13462">
    <property type="entry name" value="Thioredoxin_4"/>
    <property type="match status" value="1"/>
</dbReference>